<feature type="region of interest" description="Disordered" evidence="6">
    <location>
        <begin position="50"/>
        <end position="418"/>
    </location>
</feature>
<evidence type="ECO:0000256" key="5">
    <source>
        <dbReference type="RuleBase" id="RU364151"/>
    </source>
</evidence>
<feature type="compositionally biased region" description="Pro residues" evidence="6">
    <location>
        <begin position="134"/>
        <end position="144"/>
    </location>
</feature>
<keyword evidence="8" id="KW-1185">Reference proteome</keyword>
<proteinExistence type="inferred from homology"/>
<keyword evidence="3 5" id="KW-0804">Transcription</keyword>
<evidence type="ECO:0000313" key="9">
    <source>
        <dbReference type="WBParaSite" id="ECPE_0001462101-mRNA-1"/>
    </source>
</evidence>
<evidence type="ECO:0000256" key="2">
    <source>
        <dbReference type="ARBA" id="ARBA00023015"/>
    </source>
</evidence>
<feature type="compositionally biased region" description="Polar residues" evidence="6">
    <location>
        <begin position="110"/>
        <end position="127"/>
    </location>
</feature>
<dbReference type="Proteomes" id="UP000272942">
    <property type="component" value="Unassembled WGS sequence"/>
</dbReference>
<dbReference type="GO" id="GO:0006357">
    <property type="term" value="P:regulation of transcription by RNA polymerase II"/>
    <property type="evidence" value="ECO:0007669"/>
    <property type="project" value="InterPro"/>
</dbReference>
<evidence type="ECO:0000313" key="7">
    <source>
        <dbReference type="EMBL" id="VDP91853.1"/>
    </source>
</evidence>
<comment type="similarity">
    <text evidence="5">Belongs to the Mediator complex subunit 19 family.</text>
</comment>
<reference evidence="9" key="1">
    <citation type="submission" date="2016-06" db="UniProtKB">
        <authorList>
            <consortium name="WormBaseParasite"/>
        </authorList>
    </citation>
    <scope>IDENTIFICATION</scope>
</reference>
<comment type="subunit">
    <text evidence="5">Component of the Mediator complex.</text>
</comment>
<feature type="compositionally biased region" description="Polar residues" evidence="6">
    <location>
        <begin position="50"/>
        <end position="77"/>
    </location>
</feature>
<dbReference type="GO" id="GO:0016592">
    <property type="term" value="C:mediator complex"/>
    <property type="evidence" value="ECO:0007669"/>
    <property type="project" value="InterPro"/>
</dbReference>
<dbReference type="GO" id="GO:0003712">
    <property type="term" value="F:transcription coregulator activity"/>
    <property type="evidence" value="ECO:0007669"/>
    <property type="project" value="InterPro"/>
</dbReference>
<dbReference type="AlphaFoldDB" id="A0A183B5U6"/>
<feature type="compositionally biased region" description="Polar residues" evidence="6">
    <location>
        <begin position="270"/>
        <end position="291"/>
    </location>
</feature>
<organism evidence="9">
    <name type="scientific">Echinostoma caproni</name>
    <dbReference type="NCBI Taxonomy" id="27848"/>
    <lineage>
        <taxon>Eukaryota</taxon>
        <taxon>Metazoa</taxon>
        <taxon>Spiralia</taxon>
        <taxon>Lophotrochozoa</taxon>
        <taxon>Platyhelminthes</taxon>
        <taxon>Trematoda</taxon>
        <taxon>Digenea</taxon>
        <taxon>Plagiorchiida</taxon>
        <taxon>Echinostomata</taxon>
        <taxon>Echinostomatoidea</taxon>
        <taxon>Echinostomatidae</taxon>
        <taxon>Echinostoma</taxon>
    </lineage>
</organism>
<keyword evidence="4 5" id="KW-0539">Nucleus</keyword>
<feature type="compositionally biased region" description="Gly residues" evidence="6">
    <location>
        <begin position="367"/>
        <end position="380"/>
    </location>
</feature>
<feature type="compositionally biased region" description="Basic and acidic residues" evidence="6">
    <location>
        <begin position="388"/>
        <end position="402"/>
    </location>
</feature>
<feature type="compositionally biased region" description="Low complexity" evidence="6">
    <location>
        <begin position="159"/>
        <end position="172"/>
    </location>
</feature>
<dbReference type="WBParaSite" id="ECPE_0001462101-mRNA-1">
    <property type="protein sequence ID" value="ECPE_0001462101-mRNA-1"/>
    <property type="gene ID" value="ECPE_0001462101"/>
</dbReference>
<feature type="compositionally biased region" description="Low complexity" evidence="6">
    <location>
        <begin position="185"/>
        <end position="196"/>
    </location>
</feature>
<keyword evidence="2 5" id="KW-0805">Transcription regulation</keyword>
<evidence type="ECO:0000256" key="3">
    <source>
        <dbReference type="ARBA" id="ARBA00023163"/>
    </source>
</evidence>
<evidence type="ECO:0000256" key="4">
    <source>
        <dbReference type="ARBA" id="ARBA00023242"/>
    </source>
</evidence>
<comment type="subcellular location">
    <subcellularLocation>
        <location evidence="1 5">Nucleus</location>
    </subcellularLocation>
</comment>
<dbReference type="EMBL" id="UZAN01057947">
    <property type="protein sequence ID" value="VDP91853.1"/>
    <property type="molecule type" value="Genomic_DNA"/>
</dbReference>
<evidence type="ECO:0000256" key="6">
    <source>
        <dbReference type="SAM" id="MobiDB-lite"/>
    </source>
</evidence>
<protein>
    <recommendedName>
        <fullName evidence="5">Mediator of RNA polymerase II transcription subunit 19</fullName>
    </recommendedName>
    <alternativeName>
        <fullName evidence="5">Mediator complex subunit 19</fullName>
    </alternativeName>
</protein>
<dbReference type="OrthoDB" id="10044050at2759"/>
<dbReference type="InterPro" id="IPR019403">
    <property type="entry name" value="Mediator_Med19_met"/>
</dbReference>
<comment type="function">
    <text evidence="5">Component of the Mediator complex, a coactivator involved in the regulated transcription of nearly all RNA polymerase II-dependent genes. Mediator functions as a bridge to convey information from gene-specific regulatory proteins to the basal RNA polymerase II transcription machinery. Mediator is recruited to promoters by direct interactions with regulatory proteins and serves as a scaffold for the assembly of a functional preinitiation complex with RNA polymerase II and the general transcription factors.</text>
</comment>
<feature type="compositionally biased region" description="Basic residues" evidence="6">
    <location>
        <begin position="403"/>
        <end position="418"/>
    </location>
</feature>
<gene>
    <name evidence="5" type="primary">MED19</name>
    <name evidence="7" type="ORF">ECPE_LOCUS14581</name>
</gene>
<feature type="compositionally biased region" description="Polar residues" evidence="6">
    <location>
        <begin position="309"/>
        <end position="322"/>
    </location>
</feature>
<sequence>MLNQALIERPPIRGKELRKFAPGQLDQAFRLHPGPLPAEYTALFAAAPQSQNTGNRTGNTGQPPDTSNSGLCASSGSRLPATAAPGLSGMGNSYPPRRRRRYEAARGISGNPSSSGGAGLISNTFGSSGHPAHPFFPGPPPPAPASALVAHGQIPSAPPSSSSSTPSNLQSSHAHTHLPHPPHMAPTSATTPAASAQLPNSALVVDTGSGPTSNRPVVDLPPGLIPVSAPVPATQFSNSSSSDQSTAPPPPPPPPPLLAPVHGSAVPLNPRTSASANTNYPSSDTLGSYSSQPQQQQNIPAPPLLHSIHPQTVTSASPGTASQHHYHQQQQQHHHHHHQHHHYQFGSGHMPMQSTDAQPYGRWSSPGRGGSTGGAAGGGSSPPSPDAYRARHSESGLDAERRNSKKKRKDKKRRKERE</sequence>
<dbReference type="Pfam" id="PF10278">
    <property type="entry name" value="Med19"/>
    <property type="match status" value="1"/>
</dbReference>
<keyword evidence="5" id="KW-0010">Activator</keyword>
<feature type="compositionally biased region" description="Pro residues" evidence="6">
    <location>
        <begin position="247"/>
        <end position="258"/>
    </location>
</feature>
<name>A0A183B5U6_9TREM</name>
<feature type="compositionally biased region" description="Basic residues" evidence="6">
    <location>
        <begin position="324"/>
        <end position="343"/>
    </location>
</feature>
<evidence type="ECO:0000256" key="1">
    <source>
        <dbReference type="ARBA" id="ARBA00004123"/>
    </source>
</evidence>
<reference evidence="7 8" key="2">
    <citation type="submission" date="2018-11" db="EMBL/GenBank/DDBJ databases">
        <authorList>
            <consortium name="Pathogen Informatics"/>
        </authorList>
    </citation>
    <scope>NUCLEOTIDE SEQUENCE [LARGE SCALE GENOMIC DNA]</scope>
    <source>
        <strain evidence="7 8">Egypt</strain>
    </source>
</reference>
<accession>A0A183B5U6</accession>
<evidence type="ECO:0000313" key="8">
    <source>
        <dbReference type="Proteomes" id="UP000272942"/>
    </source>
</evidence>